<evidence type="ECO:0000259" key="2">
    <source>
        <dbReference type="Pfam" id="PF23868"/>
    </source>
</evidence>
<gene>
    <name evidence="3" type="ORF">MFIFM68171_04417</name>
</gene>
<feature type="domain" description="Mmc1 C-terminal" evidence="2">
    <location>
        <begin position="434"/>
        <end position="633"/>
    </location>
</feature>
<feature type="compositionally biased region" description="Basic residues" evidence="1">
    <location>
        <begin position="49"/>
        <end position="60"/>
    </location>
</feature>
<evidence type="ECO:0000313" key="3">
    <source>
        <dbReference type="EMBL" id="GAB1314207.1"/>
    </source>
</evidence>
<comment type="caution">
    <text evidence="3">The sequence shown here is derived from an EMBL/GenBank/DDBJ whole genome shotgun (WGS) entry which is preliminary data.</text>
</comment>
<reference evidence="3 4" key="1">
    <citation type="submission" date="2024-09" db="EMBL/GenBank/DDBJ databases">
        <title>Itraconazole resistance in Madurella fahalii resulting from another homologue of gene encoding cytochrome P450 14-alpha sterol demethylase (CYP51).</title>
        <authorList>
            <person name="Yoshioka I."/>
            <person name="Fahal A.H."/>
            <person name="Kaneko S."/>
            <person name="Yaguchi T."/>
        </authorList>
    </citation>
    <scope>NUCLEOTIDE SEQUENCE [LARGE SCALE GENOMIC DNA]</scope>
    <source>
        <strain evidence="3 4">IFM 68171</strain>
    </source>
</reference>
<name>A0ABQ0G8X2_9PEZI</name>
<dbReference type="Pfam" id="PF23867">
    <property type="entry name" value="Mmc1_N"/>
    <property type="match status" value="1"/>
</dbReference>
<dbReference type="PANTHER" id="PTHR38644">
    <property type="entry name" value="EXPRESSED PROTEIN"/>
    <property type="match status" value="1"/>
</dbReference>
<feature type="region of interest" description="Disordered" evidence="1">
    <location>
        <begin position="187"/>
        <end position="213"/>
    </location>
</feature>
<protein>
    <recommendedName>
        <fullName evidence="2">Mmc1 C-terminal domain-containing protein</fullName>
    </recommendedName>
</protein>
<organism evidence="3 4">
    <name type="scientific">Madurella fahalii</name>
    <dbReference type="NCBI Taxonomy" id="1157608"/>
    <lineage>
        <taxon>Eukaryota</taxon>
        <taxon>Fungi</taxon>
        <taxon>Dikarya</taxon>
        <taxon>Ascomycota</taxon>
        <taxon>Pezizomycotina</taxon>
        <taxon>Sordariomycetes</taxon>
        <taxon>Sordariomycetidae</taxon>
        <taxon>Sordariales</taxon>
        <taxon>Sordariales incertae sedis</taxon>
        <taxon>Madurella</taxon>
    </lineage>
</organism>
<feature type="compositionally biased region" description="Low complexity" evidence="1">
    <location>
        <begin position="37"/>
        <end position="48"/>
    </location>
</feature>
<accession>A0ABQ0G8X2</accession>
<dbReference type="RefSeq" id="XP_070915938.1">
    <property type="nucleotide sequence ID" value="XM_071059837.1"/>
</dbReference>
<evidence type="ECO:0000256" key="1">
    <source>
        <dbReference type="SAM" id="MobiDB-lite"/>
    </source>
</evidence>
<proteinExistence type="predicted"/>
<dbReference type="Proteomes" id="UP001628179">
    <property type="component" value="Unassembled WGS sequence"/>
</dbReference>
<dbReference type="InterPro" id="IPR056196">
    <property type="entry name" value="Mmc1_C"/>
</dbReference>
<dbReference type="GeneID" id="98175160"/>
<feature type="compositionally biased region" description="Basic and acidic residues" evidence="1">
    <location>
        <begin position="190"/>
        <end position="213"/>
    </location>
</feature>
<feature type="region of interest" description="Disordered" evidence="1">
    <location>
        <begin position="37"/>
        <end position="79"/>
    </location>
</feature>
<keyword evidence="4" id="KW-1185">Reference proteome</keyword>
<sequence>MPPALGLGTALTRNRRLQEPIYSSSICLFCSFSPSRCPPRLSSPNLLRPGRKPTTSRRHQSTTASPPPNASSPSSSNPREDLRRALLDLQSHAADHVNLPRLHLALRNLSQPSGHESIRVAFLGASPPPTTTAADASSKPNSTAKRLLHLALADPLKPAQAWEAQLEAHDTARRPLIVRVGAAAAAATAAEERDRRRPAEGEGEGEAEKLTPVKEHVVPELRVSSPLLNRGNLDVLVAEVGSGALAAYQAVGGAQMQAQAQAVEDAVLVPTVDVASTTAGHVAPIGTPVHMALLVGDGVLGAAGILSLPILERGDVITAAVNFGGRLDEGDMASCPLVRVNVDAGREGLALFREDVSNAMKYEALWSEANIGRISEWLRGNALASGEGVTKAPVRNLIGSLLRNARAAIQEREARDLSAELRTKISAGSIAHLDQALSEWAQNAHEELQQQLDVGFAGRAWRKLGWWKLFWHADDVGMVTSEMVALRFLPEAEKGIIYLAGRIEEAGVVEGQSGHPLYSGPTLKQPGTGTHRQDEVAPITVAKWPTHIPFTRNYLQEKTVPALQALAQKLVIQSASLAGLSSALAGLSYLSALGAYECGAIAALGIVLSFRRLQQKWDAAREYWEGEVREEGRKAIRASEASIANVLDEASKPRDSRRADLEELRKAEEIIKRAEDALARME</sequence>
<dbReference type="Pfam" id="PF23868">
    <property type="entry name" value="Mmc1_C"/>
    <property type="match status" value="1"/>
</dbReference>
<dbReference type="PANTHER" id="PTHR38644:SF1">
    <property type="entry name" value="EXPRESSED PROTEIN"/>
    <property type="match status" value="1"/>
</dbReference>
<dbReference type="EMBL" id="BAAFSV010000002">
    <property type="protein sequence ID" value="GAB1314207.1"/>
    <property type="molecule type" value="Genomic_DNA"/>
</dbReference>
<evidence type="ECO:0000313" key="4">
    <source>
        <dbReference type="Proteomes" id="UP001628179"/>
    </source>
</evidence>